<dbReference type="EMBL" id="JASCZI010095087">
    <property type="protein sequence ID" value="MED6153951.1"/>
    <property type="molecule type" value="Genomic_DNA"/>
</dbReference>
<comment type="caution">
    <text evidence="1">The sequence shown here is derived from an EMBL/GenBank/DDBJ whole genome shotgun (WGS) entry which is preliminary data.</text>
</comment>
<keyword evidence="2" id="KW-1185">Reference proteome</keyword>
<protein>
    <submittedName>
        <fullName evidence="1">Uncharacterized protein</fullName>
    </submittedName>
</protein>
<sequence length="137" mass="16415">RKKKVAPMAPVPRRRCYHQREEREKPRLVCMWVFERERTAEGKREREPWRREKENRRERKTLLCCPPPFMKVAAINGSSIAGELFHHHRTSSSLPPPTVLHGRVMRRKRKYEALPLLNHGHRASVRRKPPPEIFKCR</sequence>
<reference evidence="1 2" key="1">
    <citation type="journal article" date="2023" name="Plants (Basel)">
        <title>Bridging the Gap: Combining Genomics and Transcriptomics Approaches to Understand Stylosanthes scabra, an Orphan Legume from the Brazilian Caatinga.</title>
        <authorList>
            <person name="Ferreira-Neto J.R.C."/>
            <person name="da Silva M.D."/>
            <person name="Binneck E."/>
            <person name="de Melo N.F."/>
            <person name="da Silva R.H."/>
            <person name="de Melo A.L.T.M."/>
            <person name="Pandolfi V."/>
            <person name="Bustamante F.O."/>
            <person name="Brasileiro-Vidal A.C."/>
            <person name="Benko-Iseppon A.M."/>
        </authorList>
    </citation>
    <scope>NUCLEOTIDE SEQUENCE [LARGE SCALE GENOMIC DNA]</scope>
    <source>
        <tissue evidence="1">Leaves</tissue>
    </source>
</reference>
<accession>A0ABU6TYM1</accession>
<organism evidence="1 2">
    <name type="scientific">Stylosanthes scabra</name>
    <dbReference type="NCBI Taxonomy" id="79078"/>
    <lineage>
        <taxon>Eukaryota</taxon>
        <taxon>Viridiplantae</taxon>
        <taxon>Streptophyta</taxon>
        <taxon>Embryophyta</taxon>
        <taxon>Tracheophyta</taxon>
        <taxon>Spermatophyta</taxon>
        <taxon>Magnoliopsida</taxon>
        <taxon>eudicotyledons</taxon>
        <taxon>Gunneridae</taxon>
        <taxon>Pentapetalae</taxon>
        <taxon>rosids</taxon>
        <taxon>fabids</taxon>
        <taxon>Fabales</taxon>
        <taxon>Fabaceae</taxon>
        <taxon>Papilionoideae</taxon>
        <taxon>50 kb inversion clade</taxon>
        <taxon>dalbergioids sensu lato</taxon>
        <taxon>Dalbergieae</taxon>
        <taxon>Pterocarpus clade</taxon>
        <taxon>Stylosanthes</taxon>
    </lineage>
</organism>
<feature type="non-terminal residue" evidence="1">
    <location>
        <position position="1"/>
    </location>
</feature>
<evidence type="ECO:0000313" key="1">
    <source>
        <dbReference type="EMBL" id="MED6153951.1"/>
    </source>
</evidence>
<proteinExistence type="predicted"/>
<name>A0ABU6TYM1_9FABA</name>
<gene>
    <name evidence="1" type="ORF">PIB30_107184</name>
</gene>
<evidence type="ECO:0000313" key="2">
    <source>
        <dbReference type="Proteomes" id="UP001341840"/>
    </source>
</evidence>
<dbReference type="Proteomes" id="UP001341840">
    <property type="component" value="Unassembled WGS sequence"/>
</dbReference>